<protein>
    <recommendedName>
        <fullName evidence="5">Exoribonuclease phosphorolytic domain-containing protein</fullName>
    </recommendedName>
</protein>
<keyword evidence="4" id="KW-0963">Cytoplasm</keyword>
<reference evidence="6" key="2">
    <citation type="submission" date="2015-06" db="UniProtKB">
        <authorList>
            <consortium name="EnsemblMetazoa"/>
        </authorList>
    </citation>
    <scope>IDENTIFICATION</scope>
</reference>
<dbReference type="InterPro" id="IPR050590">
    <property type="entry name" value="Exosome_comp_Rrp42_subfam"/>
</dbReference>
<dbReference type="GO" id="GO:0016075">
    <property type="term" value="P:rRNA catabolic process"/>
    <property type="evidence" value="ECO:0007669"/>
    <property type="project" value="TreeGrafter"/>
</dbReference>
<dbReference type="GO" id="GO:0000176">
    <property type="term" value="C:nuclear exosome (RNase complex)"/>
    <property type="evidence" value="ECO:0007669"/>
    <property type="project" value="TreeGrafter"/>
</dbReference>
<evidence type="ECO:0000259" key="5">
    <source>
        <dbReference type="Pfam" id="PF01138"/>
    </source>
</evidence>
<dbReference type="InterPro" id="IPR020568">
    <property type="entry name" value="Ribosomal_Su5_D2-typ_SF"/>
</dbReference>
<organism evidence="6 7">
    <name type="scientific">Megaselia scalaris</name>
    <name type="common">Humpbacked fly</name>
    <name type="synonym">Phora scalaris</name>
    <dbReference type="NCBI Taxonomy" id="36166"/>
    <lineage>
        <taxon>Eukaryota</taxon>
        <taxon>Metazoa</taxon>
        <taxon>Ecdysozoa</taxon>
        <taxon>Arthropoda</taxon>
        <taxon>Hexapoda</taxon>
        <taxon>Insecta</taxon>
        <taxon>Pterygota</taxon>
        <taxon>Neoptera</taxon>
        <taxon>Endopterygota</taxon>
        <taxon>Diptera</taxon>
        <taxon>Brachycera</taxon>
        <taxon>Muscomorpha</taxon>
        <taxon>Platypezoidea</taxon>
        <taxon>Phoridae</taxon>
        <taxon>Megaseliini</taxon>
        <taxon>Megaselia</taxon>
    </lineage>
</organism>
<reference evidence="7" key="1">
    <citation type="submission" date="2013-02" db="EMBL/GenBank/DDBJ databases">
        <authorList>
            <person name="Hughes D."/>
        </authorList>
    </citation>
    <scope>NUCLEOTIDE SEQUENCE</scope>
    <source>
        <strain>Durham</strain>
        <strain evidence="7">NC isolate 2 -- Noor lab</strain>
    </source>
</reference>
<dbReference type="Proteomes" id="UP000015102">
    <property type="component" value="Unassembled WGS sequence"/>
</dbReference>
<dbReference type="InterPro" id="IPR001247">
    <property type="entry name" value="ExoRNase_PH_dom1"/>
</dbReference>
<dbReference type="GO" id="GO:0034473">
    <property type="term" value="P:U1 snRNA 3'-end processing"/>
    <property type="evidence" value="ECO:0007669"/>
    <property type="project" value="TreeGrafter"/>
</dbReference>
<dbReference type="GO" id="GO:0071035">
    <property type="term" value="P:nuclear polyadenylation-dependent rRNA catabolic process"/>
    <property type="evidence" value="ECO:0007669"/>
    <property type="project" value="TreeGrafter"/>
</dbReference>
<dbReference type="PANTHER" id="PTHR11097">
    <property type="entry name" value="EXOSOME COMPLEX EXONUCLEASE RIBOSOMAL RNA PROCESSING PROTEIN"/>
    <property type="match status" value="1"/>
</dbReference>
<evidence type="ECO:0000256" key="2">
    <source>
        <dbReference type="ARBA" id="ARBA00004496"/>
    </source>
</evidence>
<dbReference type="AlphaFoldDB" id="T1GPV6"/>
<dbReference type="GO" id="GO:0071028">
    <property type="term" value="P:nuclear mRNA surveillance"/>
    <property type="evidence" value="ECO:0007669"/>
    <property type="project" value="TreeGrafter"/>
</dbReference>
<evidence type="ECO:0000256" key="1">
    <source>
        <dbReference type="ARBA" id="ARBA00004123"/>
    </source>
</evidence>
<comment type="subcellular location">
    <subcellularLocation>
        <location evidence="2">Cytoplasm</location>
    </subcellularLocation>
    <subcellularLocation>
        <location evidence="1">Nucleus</location>
    </subcellularLocation>
</comment>
<dbReference type="HOGENOM" id="CLU_2433186_0_0_1"/>
<dbReference type="EnsemblMetazoa" id="MESCA005651-RA">
    <property type="protein sequence ID" value="MESCA005651-PA"/>
    <property type="gene ID" value="MESCA005651"/>
</dbReference>
<accession>T1GPV6</accession>
<proteinExistence type="inferred from homology"/>
<dbReference type="GO" id="GO:0071038">
    <property type="term" value="P:TRAMP-dependent tRNA surveillance pathway"/>
    <property type="evidence" value="ECO:0007669"/>
    <property type="project" value="TreeGrafter"/>
</dbReference>
<keyword evidence="7" id="KW-1185">Reference proteome</keyword>
<dbReference type="GO" id="GO:0035925">
    <property type="term" value="F:mRNA 3'-UTR AU-rich region binding"/>
    <property type="evidence" value="ECO:0007669"/>
    <property type="project" value="TreeGrafter"/>
</dbReference>
<comment type="similarity">
    <text evidence="3">Belongs to the RNase PH family.</text>
</comment>
<dbReference type="GO" id="GO:0000467">
    <property type="term" value="P:exonucleolytic trimming to generate mature 3'-end of 5.8S rRNA from tricistronic rRNA transcript (SSU-rRNA, 5.8S rRNA, LSU-rRNA)"/>
    <property type="evidence" value="ECO:0007669"/>
    <property type="project" value="TreeGrafter"/>
</dbReference>
<evidence type="ECO:0000313" key="7">
    <source>
        <dbReference type="Proteomes" id="UP000015102"/>
    </source>
</evidence>
<dbReference type="STRING" id="36166.T1GPV6"/>
<dbReference type="GO" id="GO:0034475">
    <property type="term" value="P:U4 snRNA 3'-end processing"/>
    <property type="evidence" value="ECO:0007669"/>
    <property type="project" value="TreeGrafter"/>
</dbReference>
<feature type="domain" description="Exoribonuclease phosphorolytic" evidence="5">
    <location>
        <begin position="9"/>
        <end position="88"/>
    </location>
</feature>
<name>T1GPV6_MEGSC</name>
<sequence length="91" mass="9875">RLDGRKATEYRSVDIALGSDATCVVSLGATKVMAHASCELVQPKAFRPNEGILTISVHLDNQGPDDSEHISNVDIVCLNRILEKLLKDSNT</sequence>
<dbReference type="GO" id="GO:0034476">
    <property type="term" value="P:U5 snRNA 3'-end processing"/>
    <property type="evidence" value="ECO:0007669"/>
    <property type="project" value="TreeGrafter"/>
</dbReference>
<dbReference type="GO" id="GO:0000177">
    <property type="term" value="C:cytoplasmic exosome (RNase complex)"/>
    <property type="evidence" value="ECO:0007669"/>
    <property type="project" value="TreeGrafter"/>
</dbReference>
<dbReference type="InterPro" id="IPR027408">
    <property type="entry name" value="PNPase/RNase_PH_dom_sf"/>
</dbReference>
<dbReference type="Pfam" id="PF01138">
    <property type="entry name" value="RNase_PH"/>
    <property type="match status" value="1"/>
</dbReference>
<dbReference type="PANTHER" id="PTHR11097:SF14">
    <property type="entry name" value="EXOSOME COMPLEX COMPONENT RRP45"/>
    <property type="match status" value="1"/>
</dbReference>
<evidence type="ECO:0000256" key="4">
    <source>
        <dbReference type="ARBA" id="ARBA00022490"/>
    </source>
</evidence>
<evidence type="ECO:0000256" key="3">
    <source>
        <dbReference type="ARBA" id="ARBA00006678"/>
    </source>
</evidence>
<dbReference type="SUPFAM" id="SSF54211">
    <property type="entry name" value="Ribosomal protein S5 domain 2-like"/>
    <property type="match status" value="1"/>
</dbReference>
<dbReference type="EMBL" id="CAQQ02093310">
    <property type="status" value="NOT_ANNOTATED_CDS"/>
    <property type="molecule type" value="Genomic_DNA"/>
</dbReference>
<dbReference type="Gene3D" id="3.30.230.70">
    <property type="entry name" value="GHMP Kinase, N-terminal domain"/>
    <property type="match status" value="1"/>
</dbReference>
<evidence type="ECO:0000313" key="6">
    <source>
        <dbReference type="EnsemblMetazoa" id="MESCA005651-PA"/>
    </source>
</evidence>